<evidence type="ECO:0000313" key="3">
    <source>
        <dbReference type="EMBL" id="MVT43480.1"/>
    </source>
</evidence>
<evidence type="ECO:0000256" key="1">
    <source>
        <dbReference type="SAM" id="MobiDB-lite"/>
    </source>
</evidence>
<comment type="caution">
    <text evidence="3">The sequence shown here is derived from an EMBL/GenBank/DDBJ whole genome shotgun (WGS) entry which is preliminary data.</text>
</comment>
<gene>
    <name evidence="3" type="ORF">GO495_22970</name>
</gene>
<sequence>MSMVQYLKRFLFILAVLVVSLHLGAQDPEYFIYLQSERSQPFYVRYEGKVLSSSDKGYLIISKVHAGTASLRIGFANGGGPEQQFLVKVSGNNDQGYLIKKDGDEGYALYNLQTFAAIRPSKGVPKEPVAVTAPAVVKDTAVAVALTPAPVAADTMMASLKKDLDSTFTSTSDVTVGAGSRPVNTIAPPVPVTPPAAKPQGNMFSNALDKVVGDDRVEEVPPPADDIIVVDSAAVTTDIAPVATKKSRKRRRDVLTPEEQKLAADVIAEEHLAAATADALAPDSTIAPVEKKSRRHVKTTEDPAFINFAEDSTKQATIPAPAPVVTEPVAVPVEETPASSKKKKHKTETPENANNIVTDSTGYAVSDLSIDHPKESKREKRRKKEAEEAGIAPAVIPAEVPVAEPVEEKKSVKMINSDCGNVLDETNFRKVLRKFVAGKDDDGMIDAFRRQTKGYCLETSQIKTLVQLLGTNESRYRLLDLAYPKVSDSEQYSSLENVLTDDYYKGRFKAMLHK</sequence>
<proteinExistence type="predicted"/>
<feature type="domain" description="DUF4476" evidence="2">
    <location>
        <begin position="427"/>
        <end position="511"/>
    </location>
</feature>
<feature type="compositionally biased region" description="Polar residues" evidence="1">
    <location>
        <begin position="350"/>
        <end position="363"/>
    </location>
</feature>
<feature type="region of interest" description="Disordered" evidence="1">
    <location>
        <begin position="333"/>
        <end position="389"/>
    </location>
</feature>
<dbReference type="Proteomes" id="UP000468388">
    <property type="component" value="Unassembled WGS sequence"/>
</dbReference>
<keyword evidence="4" id="KW-1185">Reference proteome</keyword>
<feature type="region of interest" description="Disordered" evidence="1">
    <location>
        <begin position="179"/>
        <end position="201"/>
    </location>
</feature>
<name>A0A6N8JE27_9BACT</name>
<evidence type="ECO:0000259" key="2">
    <source>
        <dbReference type="Pfam" id="PF14771"/>
    </source>
</evidence>
<feature type="compositionally biased region" description="Pro residues" evidence="1">
    <location>
        <begin position="188"/>
        <end position="197"/>
    </location>
</feature>
<evidence type="ECO:0000313" key="4">
    <source>
        <dbReference type="Proteomes" id="UP000468388"/>
    </source>
</evidence>
<feature type="compositionally biased region" description="Basic and acidic residues" evidence="1">
    <location>
        <begin position="369"/>
        <end position="378"/>
    </location>
</feature>
<protein>
    <submittedName>
        <fullName evidence="3">DUF4476 domain-containing protein</fullName>
    </submittedName>
</protein>
<reference evidence="3 4" key="1">
    <citation type="submission" date="2019-12" db="EMBL/GenBank/DDBJ databases">
        <title>The draft genomic sequence of strain Chitinophaga oryziterrae JCM 16595.</title>
        <authorList>
            <person name="Zhang X."/>
        </authorList>
    </citation>
    <scope>NUCLEOTIDE SEQUENCE [LARGE SCALE GENOMIC DNA]</scope>
    <source>
        <strain evidence="3 4">JCM 16595</strain>
    </source>
</reference>
<dbReference type="Pfam" id="PF14771">
    <property type="entry name" value="DUF4476"/>
    <property type="match status" value="1"/>
</dbReference>
<dbReference type="InterPro" id="IPR028011">
    <property type="entry name" value="DUF4476"/>
</dbReference>
<organism evidence="3 4">
    <name type="scientific">Chitinophaga oryziterrae</name>
    <dbReference type="NCBI Taxonomy" id="1031224"/>
    <lineage>
        <taxon>Bacteria</taxon>
        <taxon>Pseudomonadati</taxon>
        <taxon>Bacteroidota</taxon>
        <taxon>Chitinophagia</taxon>
        <taxon>Chitinophagales</taxon>
        <taxon>Chitinophagaceae</taxon>
        <taxon>Chitinophaga</taxon>
    </lineage>
</organism>
<dbReference type="AlphaFoldDB" id="A0A6N8JE27"/>
<accession>A0A6N8JE27</accession>
<dbReference type="EMBL" id="WRXO01000008">
    <property type="protein sequence ID" value="MVT43480.1"/>
    <property type="molecule type" value="Genomic_DNA"/>
</dbReference>